<organism evidence="11 12">
    <name type="scientific">Coprothermobacter proteolyticus (strain ATCC 35245 / DSM 5265 / OCM 4 / BT)</name>
    <dbReference type="NCBI Taxonomy" id="309798"/>
    <lineage>
        <taxon>Bacteria</taxon>
        <taxon>Pseudomonadati</taxon>
        <taxon>Coprothermobacterota</taxon>
        <taxon>Coprothermobacteria</taxon>
        <taxon>Coprothermobacterales</taxon>
        <taxon>Coprothermobacteraceae</taxon>
        <taxon>Coprothermobacter</taxon>
    </lineage>
</organism>
<dbReference type="NCBIfam" id="TIGR00220">
    <property type="entry name" value="mscL"/>
    <property type="match status" value="1"/>
</dbReference>
<dbReference type="HOGENOM" id="CLU_095787_1_0_9"/>
<evidence type="ECO:0000256" key="9">
    <source>
        <dbReference type="ARBA" id="ARBA00023303"/>
    </source>
</evidence>
<evidence type="ECO:0000256" key="1">
    <source>
        <dbReference type="ARBA" id="ARBA00004651"/>
    </source>
</evidence>
<dbReference type="HAMAP" id="MF_00115">
    <property type="entry name" value="MscL"/>
    <property type="match status" value="1"/>
</dbReference>
<evidence type="ECO:0000256" key="4">
    <source>
        <dbReference type="ARBA" id="ARBA00022475"/>
    </source>
</evidence>
<dbReference type="InterPro" id="IPR037673">
    <property type="entry name" value="MSC/AndL"/>
</dbReference>
<dbReference type="RefSeq" id="WP_012544263.1">
    <property type="nucleotide sequence ID" value="NC_011295.1"/>
</dbReference>
<accession>B5Y8I7</accession>
<proteinExistence type="inferred from homology"/>
<reference evidence="12" key="1">
    <citation type="submission" date="2008-08" db="EMBL/GenBank/DDBJ databases">
        <title>The complete genome sequence of Coprothermobacter proteolyticus strain ATCC 5245 / DSM 5265 / BT.</title>
        <authorList>
            <person name="Dodson R.J."/>
            <person name="Durkin A.S."/>
            <person name="Wu M."/>
            <person name="Eisen J."/>
            <person name="Sutton G."/>
        </authorList>
    </citation>
    <scope>NUCLEOTIDE SEQUENCE [LARGE SCALE GENOMIC DNA]</scope>
    <source>
        <strain evidence="12">ATCC 35245 / DSM 5265 / OCM 4 / BT</strain>
    </source>
</reference>
<evidence type="ECO:0000256" key="10">
    <source>
        <dbReference type="HAMAP-Rule" id="MF_00115"/>
    </source>
</evidence>
<feature type="transmembrane region" description="Helical" evidence="10">
    <location>
        <begin position="69"/>
        <end position="90"/>
    </location>
</feature>
<dbReference type="PROSITE" id="PS01327">
    <property type="entry name" value="MSCL"/>
    <property type="match status" value="1"/>
</dbReference>
<keyword evidence="9 10" id="KW-0407">Ion channel</keyword>
<name>B5Y8I7_COPPD</name>
<dbReference type="GO" id="GO:0008381">
    <property type="term" value="F:mechanosensitive monoatomic ion channel activity"/>
    <property type="evidence" value="ECO:0007669"/>
    <property type="project" value="UniProtKB-UniRule"/>
</dbReference>
<keyword evidence="6 10" id="KW-1133">Transmembrane helix</keyword>
<keyword evidence="3 10" id="KW-0813">Transport</keyword>
<dbReference type="Gene3D" id="1.10.1200.120">
    <property type="entry name" value="Large-conductance mechanosensitive channel, MscL, domain 1"/>
    <property type="match status" value="1"/>
</dbReference>
<evidence type="ECO:0000256" key="3">
    <source>
        <dbReference type="ARBA" id="ARBA00022448"/>
    </source>
</evidence>
<dbReference type="EMBL" id="CP001145">
    <property type="protein sequence ID" value="ACI17611.1"/>
    <property type="molecule type" value="Genomic_DNA"/>
</dbReference>
<evidence type="ECO:0000256" key="7">
    <source>
        <dbReference type="ARBA" id="ARBA00023065"/>
    </source>
</evidence>
<dbReference type="PANTHER" id="PTHR30266">
    <property type="entry name" value="MECHANOSENSITIVE CHANNEL MSCL"/>
    <property type="match status" value="1"/>
</dbReference>
<comment type="subcellular location">
    <subcellularLocation>
        <location evidence="1 10">Cell membrane</location>
        <topology evidence="1 10">Multi-pass membrane protein</topology>
    </subcellularLocation>
</comment>
<keyword evidence="7 10" id="KW-0406">Ion transport</keyword>
<dbReference type="OrthoDB" id="9810350at2"/>
<evidence type="ECO:0000313" key="11">
    <source>
        <dbReference type="EMBL" id="ACI17611.1"/>
    </source>
</evidence>
<comment type="function">
    <text evidence="10">Channel that opens in response to stretch forces in the membrane lipid bilayer. May participate in the regulation of osmotic pressure changes within the cell.</text>
</comment>
<dbReference type="Proteomes" id="UP000001732">
    <property type="component" value="Chromosome"/>
</dbReference>
<protein>
    <recommendedName>
        <fullName evidence="10">Large-conductance mechanosensitive channel</fullName>
    </recommendedName>
</protein>
<comment type="similarity">
    <text evidence="2 10">Belongs to the MscL family.</text>
</comment>
<dbReference type="PANTHER" id="PTHR30266:SF2">
    <property type="entry name" value="LARGE-CONDUCTANCE MECHANOSENSITIVE CHANNEL"/>
    <property type="match status" value="1"/>
</dbReference>
<sequence length="127" mass="13822">MLKGFKAFLSRGNVLDLAIAVIIGAAFNSVVKSLVEDIFTPLLGMLGGLPDFSSWKVGPLMLGSFVNSLLSFLFTAAVIYFVLVAPAEALKNAAKEKQRAETLDKATETPPEEIQLLRRIVELLEKK</sequence>
<evidence type="ECO:0000256" key="5">
    <source>
        <dbReference type="ARBA" id="ARBA00022692"/>
    </source>
</evidence>
<dbReference type="InterPro" id="IPR036019">
    <property type="entry name" value="MscL_channel"/>
</dbReference>
<evidence type="ECO:0000256" key="2">
    <source>
        <dbReference type="ARBA" id="ARBA00007254"/>
    </source>
</evidence>
<evidence type="ECO:0000313" key="12">
    <source>
        <dbReference type="Proteomes" id="UP000001732"/>
    </source>
</evidence>
<dbReference type="STRING" id="309798.COPRO5265_0736"/>
<dbReference type="InterPro" id="IPR001185">
    <property type="entry name" value="MS_channel"/>
</dbReference>
<keyword evidence="5 10" id="KW-0812">Transmembrane</keyword>
<dbReference type="AlphaFoldDB" id="B5Y8I7"/>
<dbReference type="KEGG" id="cpo:COPRO5265_0736"/>
<evidence type="ECO:0000256" key="8">
    <source>
        <dbReference type="ARBA" id="ARBA00023136"/>
    </source>
</evidence>
<keyword evidence="12" id="KW-1185">Reference proteome</keyword>
<dbReference type="InterPro" id="IPR019823">
    <property type="entry name" value="Mechanosensitive_channel_CS"/>
</dbReference>
<dbReference type="SUPFAM" id="SSF81330">
    <property type="entry name" value="Gated mechanosensitive channel"/>
    <property type="match status" value="1"/>
</dbReference>
<dbReference type="eggNOG" id="COG1970">
    <property type="taxonomic scope" value="Bacteria"/>
</dbReference>
<feature type="transmembrane region" description="Helical" evidence="10">
    <location>
        <begin position="12"/>
        <end position="31"/>
    </location>
</feature>
<evidence type="ECO:0000256" key="6">
    <source>
        <dbReference type="ARBA" id="ARBA00022989"/>
    </source>
</evidence>
<comment type="subunit">
    <text evidence="10">Homopentamer.</text>
</comment>
<keyword evidence="8 10" id="KW-0472">Membrane</keyword>
<dbReference type="GO" id="GO:0005886">
    <property type="term" value="C:plasma membrane"/>
    <property type="evidence" value="ECO:0007669"/>
    <property type="project" value="UniProtKB-SubCell"/>
</dbReference>
<keyword evidence="4 10" id="KW-1003">Cell membrane</keyword>
<dbReference type="Pfam" id="PF01741">
    <property type="entry name" value="MscL"/>
    <property type="match status" value="1"/>
</dbReference>
<gene>
    <name evidence="10 11" type="primary">mscL</name>
    <name evidence="11" type="ordered locus">COPRO5265_0736</name>
</gene>
<reference evidence="11 12" key="2">
    <citation type="journal article" date="2014" name="Genome Announc.">
        <title>Complete Genome Sequence of Coprothermobacter proteolyticus DSM 5265.</title>
        <authorList>
            <person name="Alexiev A."/>
            <person name="Coil D.A."/>
            <person name="Badger J.H."/>
            <person name="Enticknap J."/>
            <person name="Ward N."/>
            <person name="Robb F.T."/>
            <person name="Eisen J.A."/>
        </authorList>
    </citation>
    <scope>NUCLEOTIDE SEQUENCE [LARGE SCALE GENOMIC DNA]</scope>
    <source>
        <strain evidence="12">ATCC 35245 / DSM 5265 / OCM 4 / BT</strain>
    </source>
</reference>